<proteinExistence type="predicted"/>
<evidence type="ECO:0000256" key="4">
    <source>
        <dbReference type="ARBA" id="ARBA00022833"/>
    </source>
</evidence>
<dbReference type="GO" id="GO:0008237">
    <property type="term" value="F:metallopeptidase activity"/>
    <property type="evidence" value="ECO:0007669"/>
    <property type="project" value="UniProtKB-KW"/>
</dbReference>
<dbReference type="Pfam" id="PF14457">
    <property type="entry name" value="Prok-E2_A"/>
    <property type="match status" value="1"/>
</dbReference>
<protein>
    <submittedName>
        <fullName evidence="7">JAB domain-containing protein similar to deubiquitination enzymes</fullName>
    </submittedName>
</protein>
<evidence type="ECO:0000256" key="2">
    <source>
        <dbReference type="ARBA" id="ARBA00022723"/>
    </source>
</evidence>
<sequence>MRVSALLRALETIERHAEFVRWRAPLATSVDEPEVVFDLGVDLRPQWAADGTSPTGVRPVEAITVQFPVDYPNSPPVFRLRADFPRHLPHIQPDPLSLAPRPCLVHGSETNLFRRGGIEAMLAQLVYWLHAAAHDRLNDDPTVWQPARRDLVHDQVVLDLDQARELPKGRHTFAYQSATYTSLNKKGLPRLHRVLLGPESVQLTPKFWNGLKHAELGPAMHQGSSLAVILRPAPLPANAAFVADRYQPDAVHDIASLRVSLTDWRCNEAFDSFLAALNKELPQLEINASYPIPIALLVHVPRPRTVAGTTATTETMAYVIELPKGKGHVLAPNTPVRLAAVLEQTGPKLLQRFNQQDPARATRGWVAVGSGSLGSKIAILAAHQGRAPRFVVDPELQDPHNYARHALRPMSPEAPNSLMVAKVTAVSHEIACLQQPCEPWMSSVELAFSDPARLAKVHTLANWLLLNTTASVMVRNFLTREAHTLHLPRCAEGALFGAGRVGYLALAGPDHNPNPTELFALALQRFGERPSIAEAALSPSAQLDTIHTGLGCSSETMLVSDAAITQHAASMTTALMRLHEGDLPPTGTLWIGEQSDDSMSLTWTNEPVAPFIRVPVEVPPGGDSWMLHISSEVHARIESDVRAHPTTETGGILWGCVNEALGAILVVDVLDAPPDSERSVASFVLRTEGAKQAQQERFKRTHGALYCVGTWHSHLVPSGPSEQDREVARKIAEGGLHANALLIWTPAGYRALIADAMADPSLLPT</sequence>
<comment type="caution">
    <text evidence="7">The sequence shown here is derived from an EMBL/GenBank/DDBJ whole genome shotgun (WGS) entry which is preliminary data.</text>
</comment>
<dbReference type="OrthoDB" id="5470925at2"/>
<dbReference type="Gene3D" id="3.40.140.10">
    <property type="entry name" value="Cytidine Deaminase, domain 2"/>
    <property type="match status" value="1"/>
</dbReference>
<dbReference type="EMBL" id="SOBT01000008">
    <property type="protein sequence ID" value="TDU32561.1"/>
    <property type="molecule type" value="Genomic_DNA"/>
</dbReference>
<keyword evidence="2" id="KW-0479">Metal-binding</keyword>
<evidence type="ECO:0000313" key="8">
    <source>
        <dbReference type="Proteomes" id="UP000295341"/>
    </source>
</evidence>
<gene>
    <name evidence="7" type="ORF">DFR24_1959</name>
</gene>
<dbReference type="SUPFAM" id="SSF102712">
    <property type="entry name" value="JAB1/MPN domain"/>
    <property type="match status" value="1"/>
</dbReference>
<feature type="domain" description="JAB" evidence="6">
    <location>
        <begin position="632"/>
        <end position="743"/>
    </location>
</feature>
<name>A0A4R7PFZ1_9GAMM</name>
<dbReference type="InterPro" id="IPR032865">
    <property type="entry name" value="Prok-E2_A"/>
</dbReference>
<keyword evidence="5" id="KW-0482">Metalloprotease</keyword>
<keyword evidence="3" id="KW-0378">Hydrolase</keyword>
<dbReference type="Proteomes" id="UP000295341">
    <property type="component" value="Unassembled WGS sequence"/>
</dbReference>
<evidence type="ECO:0000256" key="5">
    <source>
        <dbReference type="ARBA" id="ARBA00023049"/>
    </source>
</evidence>
<keyword evidence="4" id="KW-0862">Zinc</keyword>
<dbReference type="GO" id="GO:0006508">
    <property type="term" value="P:proteolysis"/>
    <property type="evidence" value="ECO:0007669"/>
    <property type="project" value="UniProtKB-KW"/>
</dbReference>
<evidence type="ECO:0000256" key="1">
    <source>
        <dbReference type="ARBA" id="ARBA00022670"/>
    </source>
</evidence>
<dbReference type="GO" id="GO:0046872">
    <property type="term" value="F:metal ion binding"/>
    <property type="evidence" value="ECO:0007669"/>
    <property type="project" value="UniProtKB-KW"/>
</dbReference>
<dbReference type="Pfam" id="PF14464">
    <property type="entry name" value="Prok-JAB"/>
    <property type="match status" value="1"/>
</dbReference>
<organism evidence="7 8">
    <name type="scientific">Panacagrimonas perspica</name>
    <dbReference type="NCBI Taxonomy" id="381431"/>
    <lineage>
        <taxon>Bacteria</taxon>
        <taxon>Pseudomonadati</taxon>
        <taxon>Pseudomonadota</taxon>
        <taxon>Gammaproteobacteria</taxon>
        <taxon>Nevskiales</taxon>
        <taxon>Nevskiaceae</taxon>
        <taxon>Panacagrimonas</taxon>
    </lineage>
</organism>
<evidence type="ECO:0000259" key="6">
    <source>
        <dbReference type="Pfam" id="PF14464"/>
    </source>
</evidence>
<evidence type="ECO:0000313" key="7">
    <source>
        <dbReference type="EMBL" id="TDU32561.1"/>
    </source>
</evidence>
<dbReference type="AlphaFoldDB" id="A0A4R7PFZ1"/>
<dbReference type="InterPro" id="IPR028090">
    <property type="entry name" value="JAB_dom_prok"/>
</dbReference>
<keyword evidence="1" id="KW-0645">Protease</keyword>
<reference evidence="7 8" key="1">
    <citation type="submission" date="2019-03" db="EMBL/GenBank/DDBJ databases">
        <title>Genomic Encyclopedia of Type Strains, Phase IV (KMG-IV): sequencing the most valuable type-strain genomes for metagenomic binning, comparative biology and taxonomic classification.</title>
        <authorList>
            <person name="Goeker M."/>
        </authorList>
    </citation>
    <scope>NUCLEOTIDE SEQUENCE [LARGE SCALE GENOMIC DNA]</scope>
    <source>
        <strain evidence="7 8">DSM 26377</strain>
    </source>
</reference>
<dbReference type="RefSeq" id="WP_133881051.1">
    <property type="nucleotide sequence ID" value="NZ_MWIN01000001.1"/>
</dbReference>
<keyword evidence="8" id="KW-1185">Reference proteome</keyword>
<evidence type="ECO:0000256" key="3">
    <source>
        <dbReference type="ARBA" id="ARBA00022801"/>
    </source>
</evidence>
<accession>A0A4R7PFZ1</accession>